<dbReference type="RefSeq" id="WP_075125414.1">
    <property type="nucleotide sequence ID" value="NZ_MSIE01000015.1"/>
</dbReference>
<protein>
    <recommendedName>
        <fullName evidence="4">HTH luxR-type domain-containing protein</fullName>
    </recommendedName>
</protein>
<dbReference type="PANTHER" id="PTHR44688:SF16">
    <property type="entry name" value="DNA-BINDING TRANSCRIPTIONAL ACTIVATOR DEVR_DOSR"/>
    <property type="match status" value="1"/>
</dbReference>
<accession>A0A1Q8CTD4</accession>
<reference evidence="5 6" key="1">
    <citation type="submission" date="2016-12" db="EMBL/GenBank/DDBJ databases">
        <title>The draft genome sequence of Actinophytocola sp. 11-183.</title>
        <authorList>
            <person name="Wang W."/>
            <person name="Yuan L."/>
        </authorList>
    </citation>
    <scope>NUCLEOTIDE SEQUENCE [LARGE SCALE GENOMIC DNA]</scope>
    <source>
        <strain evidence="5 6">11-183</strain>
    </source>
</reference>
<dbReference type="AlphaFoldDB" id="A0A1Q8CTD4"/>
<evidence type="ECO:0000313" key="5">
    <source>
        <dbReference type="EMBL" id="OLF17622.1"/>
    </source>
</evidence>
<keyword evidence="2" id="KW-0238">DNA-binding</keyword>
<keyword evidence="3" id="KW-0804">Transcription</keyword>
<dbReference type="GO" id="GO:0006355">
    <property type="term" value="P:regulation of DNA-templated transcription"/>
    <property type="evidence" value="ECO:0007669"/>
    <property type="project" value="InterPro"/>
</dbReference>
<dbReference type="PROSITE" id="PS00622">
    <property type="entry name" value="HTH_LUXR_1"/>
    <property type="match status" value="1"/>
</dbReference>
<gene>
    <name evidence="5" type="ORF">BU204_10420</name>
</gene>
<dbReference type="Pfam" id="PF00196">
    <property type="entry name" value="GerE"/>
    <property type="match status" value="1"/>
</dbReference>
<comment type="caution">
    <text evidence="5">The sequence shown here is derived from an EMBL/GenBank/DDBJ whole genome shotgun (WGS) entry which is preliminary data.</text>
</comment>
<proteinExistence type="predicted"/>
<dbReference type="OrthoDB" id="4309410at2"/>
<evidence type="ECO:0000256" key="2">
    <source>
        <dbReference type="ARBA" id="ARBA00023125"/>
    </source>
</evidence>
<dbReference type="SMART" id="SM00421">
    <property type="entry name" value="HTH_LUXR"/>
    <property type="match status" value="1"/>
</dbReference>
<feature type="domain" description="HTH luxR-type" evidence="4">
    <location>
        <begin position="159"/>
        <end position="221"/>
    </location>
</feature>
<dbReference type="PRINTS" id="PR00038">
    <property type="entry name" value="HTHLUXR"/>
</dbReference>
<dbReference type="EMBL" id="MSIE01000015">
    <property type="protein sequence ID" value="OLF17622.1"/>
    <property type="molecule type" value="Genomic_DNA"/>
</dbReference>
<dbReference type="GO" id="GO:0003677">
    <property type="term" value="F:DNA binding"/>
    <property type="evidence" value="ECO:0007669"/>
    <property type="project" value="UniProtKB-KW"/>
</dbReference>
<sequence length="223" mass="24367">MSREQRRRDPRAATTTPVKVVVHSSDPLNRLGTVGVLERHPQLTVLDEPDLANADVLVVVEDAVTDATFSRLRALRRESTAEPRCVLVTDGFRAVNALVVVECGITTVLPRHELDHDQLAAAVLSANRGVAHLPPSVQGDLIDQLHRLRREVLEPNGLTMSGIAARERDVLRLLAEGLGTDEIAANLSYSERTVKNVLYALMSRNNLNTRAHAVAYAVRAGLV</sequence>
<dbReference type="InterPro" id="IPR000792">
    <property type="entry name" value="Tscrpt_reg_LuxR_C"/>
</dbReference>
<dbReference type="PROSITE" id="PS50043">
    <property type="entry name" value="HTH_LUXR_2"/>
    <property type="match status" value="1"/>
</dbReference>
<dbReference type="PANTHER" id="PTHR44688">
    <property type="entry name" value="DNA-BINDING TRANSCRIPTIONAL ACTIVATOR DEVR_DOSR"/>
    <property type="match status" value="1"/>
</dbReference>
<keyword evidence="1" id="KW-0805">Transcription regulation</keyword>
<evidence type="ECO:0000256" key="1">
    <source>
        <dbReference type="ARBA" id="ARBA00023015"/>
    </source>
</evidence>
<dbReference type="Gene3D" id="3.40.50.2300">
    <property type="match status" value="1"/>
</dbReference>
<evidence type="ECO:0000256" key="3">
    <source>
        <dbReference type="ARBA" id="ARBA00023163"/>
    </source>
</evidence>
<evidence type="ECO:0000259" key="4">
    <source>
        <dbReference type="PROSITE" id="PS50043"/>
    </source>
</evidence>
<evidence type="ECO:0000313" key="6">
    <source>
        <dbReference type="Proteomes" id="UP000185596"/>
    </source>
</evidence>
<dbReference type="SUPFAM" id="SSF46894">
    <property type="entry name" value="C-terminal effector domain of the bipartite response regulators"/>
    <property type="match status" value="1"/>
</dbReference>
<keyword evidence="6" id="KW-1185">Reference proteome</keyword>
<dbReference type="InterPro" id="IPR016032">
    <property type="entry name" value="Sig_transdc_resp-reg_C-effctor"/>
</dbReference>
<organism evidence="5 6">
    <name type="scientific">Actinophytocola xanthii</name>
    <dbReference type="NCBI Taxonomy" id="1912961"/>
    <lineage>
        <taxon>Bacteria</taxon>
        <taxon>Bacillati</taxon>
        <taxon>Actinomycetota</taxon>
        <taxon>Actinomycetes</taxon>
        <taxon>Pseudonocardiales</taxon>
        <taxon>Pseudonocardiaceae</taxon>
    </lineage>
</organism>
<name>A0A1Q8CTD4_9PSEU</name>
<dbReference type="STRING" id="1912961.BU204_10420"/>
<dbReference type="Proteomes" id="UP000185596">
    <property type="component" value="Unassembled WGS sequence"/>
</dbReference>
<dbReference type="CDD" id="cd06170">
    <property type="entry name" value="LuxR_C_like"/>
    <property type="match status" value="1"/>
</dbReference>